<feature type="signal peptide" evidence="1">
    <location>
        <begin position="1"/>
        <end position="23"/>
    </location>
</feature>
<gene>
    <name evidence="2" type="ORF">NG821_01655</name>
</gene>
<evidence type="ECO:0000313" key="2">
    <source>
        <dbReference type="EMBL" id="MCO6024562.1"/>
    </source>
</evidence>
<evidence type="ECO:0000256" key="1">
    <source>
        <dbReference type="SAM" id="SignalP"/>
    </source>
</evidence>
<protein>
    <submittedName>
        <fullName evidence="2">SusD/RagB family nutrient-binding outer membrane lipoprotein</fullName>
    </submittedName>
</protein>
<keyword evidence="1" id="KW-0732">Signal</keyword>
<reference evidence="2 3" key="1">
    <citation type="submission" date="2022-06" db="EMBL/GenBank/DDBJ databases">
        <title>A taxonomic note on the genus Prevotella: Description of four novel genera and emended description of the genera Hallella and Xylanibacter.</title>
        <authorList>
            <person name="Hitch T.C.A."/>
        </authorList>
    </citation>
    <scope>NUCLEOTIDE SEQUENCE [LARGE SCALE GENOMIC DNA]</scope>
    <source>
        <strain evidence="2 3">DSM 100619</strain>
    </source>
</reference>
<keyword evidence="3" id="KW-1185">Reference proteome</keyword>
<name>A0ABT1BU14_9BACT</name>
<dbReference type="EMBL" id="JAMXLY010000003">
    <property type="protein sequence ID" value="MCO6024562.1"/>
    <property type="molecule type" value="Genomic_DNA"/>
</dbReference>
<keyword evidence="2" id="KW-0449">Lipoprotein</keyword>
<dbReference type="InterPro" id="IPR011990">
    <property type="entry name" value="TPR-like_helical_dom_sf"/>
</dbReference>
<comment type="caution">
    <text evidence="2">The sequence shown here is derived from an EMBL/GenBank/DDBJ whole genome shotgun (WGS) entry which is preliminary data.</text>
</comment>
<dbReference type="PROSITE" id="PS51257">
    <property type="entry name" value="PROKAR_LIPOPROTEIN"/>
    <property type="match status" value="1"/>
</dbReference>
<dbReference type="Proteomes" id="UP001204015">
    <property type="component" value="Unassembled WGS sequence"/>
</dbReference>
<sequence>MKIFKYFVLASVLLLSLVGCDNFGDTNLNPESINGDNVPYSMVFSNAEHQALGSDWDMWRNGCIYCAQFTQQLVSLDMWPSYARYEWSDGYSSSYWDTYDSDRGAMRDVTTCCDQWAGDKNMKIDYNIARIMRVYAFSKMTDLYGDIPYSQAGRPAKYSYPVYDTQESIYKNMLAVLDSAQSNLTSGTAKMGNQDLYYNGNAAAWKKFANSLMLRLAMRLVKVDPSDAKTYAAKALANGLMTSNGDNCELAHSGGSVTNDSSEPFAKIHAESDREFYLSDVLVNMLKKTKDPRLSLIGTIAPTKDGRQYTEILSTATGMWTSQDYGDMTFASQKGMPTGGYEDVENSQYFVGKVDKAFNDSNYLANYGKYYSSPNRCTYADPTGVTFIVTYAQTEFLLAEAATRGYISGDAATYYNNGVKAAFEQYSQFPNAGAAISVAYPSGAATAAADYLKANPFDPSKALEQINTQYYINSFGDPYEVFANWRRSGYPVLTPAPMAKLDGESATANDGYSIPRRFRYPSDESQVNATNYKAASARMAHGDTFYSRVWWDAK</sequence>
<dbReference type="Gene3D" id="1.25.40.390">
    <property type="match status" value="1"/>
</dbReference>
<dbReference type="RefSeq" id="WP_252759923.1">
    <property type="nucleotide sequence ID" value="NZ_JAMXLY010000003.1"/>
</dbReference>
<feature type="chain" id="PRO_5047214731" evidence="1">
    <location>
        <begin position="24"/>
        <end position="554"/>
    </location>
</feature>
<organism evidence="2 3">
    <name type="scientific">Segatella cerevisiae</name>
    <dbReference type="NCBI Taxonomy" id="2053716"/>
    <lineage>
        <taxon>Bacteria</taxon>
        <taxon>Pseudomonadati</taxon>
        <taxon>Bacteroidota</taxon>
        <taxon>Bacteroidia</taxon>
        <taxon>Bacteroidales</taxon>
        <taxon>Prevotellaceae</taxon>
        <taxon>Segatella</taxon>
    </lineage>
</organism>
<proteinExistence type="predicted"/>
<accession>A0ABT1BU14</accession>
<dbReference type="Pfam" id="PF12771">
    <property type="entry name" value="SusD-like_2"/>
    <property type="match status" value="1"/>
</dbReference>
<dbReference type="SUPFAM" id="SSF48452">
    <property type="entry name" value="TPR-like"/>
    <property type="match status" value="1"/>
</dbReference>
<evidence type="ECO:0000313" key="3">
    <source>
        <dbReference type="Proteomes" id="UP001204015"/>
    </source>
</evidence>
<dbReference type="InterPro" id="IPR041662">
    <property type="entry name" value="SusD-like_2"/>
</dbReference>